<feature type="binding site" evidence="7">
    <location>
        <position position="130"/>
    </location>
    <ligand>
        <name>substrate</name>
    </ligand>
</feature>
<keyword evidence="7" id="KW-0170">Cobalt</keyword>
<organism evidence="8 9">
    <name type="scientific">Ruegeria atlantica</name>
    <dbReference type="NCBI Taxonomy" id="81569"/>
    <lineage>
        <taxon>Bacteria</taxon>
        <taxon>Pseudomonadati</taxon>
        <taxon>Pseudomonadota</taxon>
        <taxon>Alphaproteobacteria</taxon>
        <taxon>Rhodobacterales</taxon>
        <taxon>Roseobacteraceae</taxon>
        <taxon>Ruegeria</taxon>
    </lineage>
</organism>
<evidence type="ECO:0000256" key="4">
    <source>
        <dbReference type="ARBA" id="ARBA00023002"/>
    </source>
</evidence>
<dbReference type="Gene3D" id="3.40.718.10">
    <property type="entry name" value="Isopropylmalate Dehydrogenase"/>
    <property type="match status" value="1"/>
</dbReference>
<dbReference type="Pfam" id="PF04166">
    <property type="entry name" value="PdxA"/>
    <property type="match status" value="1"/>
</dbReference>
<keyword evidence="1 7" id="KW-0963">Cytoplasm</keyword>
<accession>A0ABX1W5W7</accession>
<feature type="binding site" evidence="7">
    <location>
        <position position="259"/>
    </location>
    <ligand>
        <name>a divalent metal cation</name>
        <dbReference type="ChEBI" id="CHEBI:60240"/>
        <note>ligand shared between dimeric partners</note>
    </ligand>
</feature>
<feature type="binding site" evidence="7">
    <location>
        <position position="159"/>
    </location>
    <ligand>
        <name>a divalent metal cation</name>
        <dbReference type="ChEBI" id="CHEBI:60240"/>
        <note>ligand shared between dimeric partners</note>
    </ligand>
</feature>
<dbReference type="NCBIfam" id="NF003699">
    <property type="entry name" value="PRK05312.1"/>
    <property type="match status" value="1"/>
</dbReference>
<dbReference type="HAMAP" id="MF_00536">
    <property type="entry name" value="PdxA"/>
    <property type="match status" value="1"/>
</dbReference>
<keyword evidence="2 7" id="KW-0479">Metal-binding</keyword>
<comment type="caution">
    <text evidence="8">The sequence shown here is derived from an EMBL/GenBank/DDBJ whole genome shotgun (WGS) entry which is preliminary data.</text>
</comment>
<comment type="cofactor">
    <cofactor evidence="7">
        <name>Zn(2+)</name>
        <dbReference type="ChEBI" id="CHEBI:29105"/>
    </cofactor>
    <cofactor evidence="7">
        <name>Mg(2+)</name>
        <dbReference type="ChEBI" id="CHEBI:18420"/>
    </cofactor>
    <cofactor evidence="7">
        <name>Co(2+)</name>
        <dbReference type="ChEBI" id="CHEBI:48828"/>
    </cofactor>
    <text evidence="7">Binds 1 divalent metal cation per subunit. Can use ions such as Zn(2+), Mg(2+) or Co(2+).</text>
</comment>
<evidence type="ECO:0000256" key="7">
    <source>
        <dbReference type="HAMAP-Rule" id="MF_00536"/>
    </source>
</evidence>
<evidence type="ECO:0000313" key="9">
    <source>
        <dbReference type="Proteomes" id="UP000599383"/>
    </source>
</evidence>
<sequence>MTRPIALSCGEPAGIGPEIAAKAWAELRQTCPFFFIGDANHLPAGTPIAKIQTASDAVAVCDQALPVLQLNFPAANLPGQPDPANAPSVIDAIETGVDLVKAGAAAALCTAPIHKKALIDGAGFTYPGHTEFLAALSGTRRVVMMLASDQLRVVPATIHIPLSQVPSALTPDLLRETIEITARGLRDQFGIQHPRIAIAGLNPHAGEGGKMGREELDWIAPMLADLKLKGATLTGPHPADTLFHAAARARYDAAIAMYHDQALIPIKTLDFDRGVNVTLGLPFIRTSPDHGTALDIAGKGIANPTSLIEALKLAQRMAQGS</sequence>
<evidence type="ECO:0000256" key="5">
    <source>
        <dbReference type="ARBA" id="ARBA00023027"/>
    </source>
</evidence>
<reference evidence="8 9" key="1">
    <citation type="submission" date="2019-12" db="EMBL/GenBank/DDBJ databases">
        <title>Ruegeria JWLKs population differentiation of coral mucus and skeleton niches.</title>
        <authorList>
            <person name="Luo D."/>
        </authorList>
    </citation>
    <scope>NUCLEOTIDE SEQUENCE [LARGE SCALE GENOMIC DNA]</scope>
    <source>
        <strain evidence="8 9">HKCCD6238</strain>
    </source>
</reference>
<keyword evidence="3 7" id="KW-0521">NADP</keyword>
<comment type="pathway">
    <text evidence="7">Cofactor biosynthesis; pyridoxine 5'-phosphate biosynthesis; pyridoxine 5'-phosphate from D-erythrose 4-phosphate: step 4/5.</text>
</comment>
<comment type="subunit">
    <text evidence="7">Homodimer.</text>
</comment>
<keyword evidence="5 7" id="KW-0520">NAD</keyword>
<dbReference type="EMBL" id="WVQY01000001">
    <property type="protein sequence ID" value="NOD29295.1"/>
    <property type="molecule type" value="Genomic_DNA"/>
</dbReference>
<feature type="binding site" evidence="7">
    <location>
        <position position="204"/>
    </location>
    <ligand>
        <name>a divalent metal cation</name>
        <dbReference type="ChEBI" id="CHEBI:60240"/>
        <note>ligand shared between dimeric partners</note>
    </ligand>
</feature>
<dbReference type="RefSeq" id="WP_171362730.1">
    <property type="nucleotide sequence ID" value="NZ_WVQY01000001.1"/>
</dbReference>
<dbReference type="InterPro" id="IPR037510">
    <property type="entry name" value="PdxA"/>
</dbReference>
<proteinExistence type="inferred from homology"/>
<keyword evidence="7" id="KW-0862">Zinc</keyword>
<evidence type="ECO:0000313" key="8">
    <source>
        <dbReference type="EMBL" id="NOD29295.1"/>
    </source>
</evidence>
<evidence type="ECO:0000256" key="6">
    <source>
        <dbReference type="ARBA" id="ARBA00023096"/>
    </source>
</evidence>
<comment type="subcellular location">
    <subcellularLocation>
        <location evidence="7">Cytoplasm</location>
    </subcellularLocation>
</comment>
<evidence type="ECO:0000256" key="1">
    <source>
        <dbReference type="ARBA" id="ARBA00022490"/>
    </source>
</evidence>
<feature type="binding site" evidence="7">
    <location>
        <position position="267"/>
    </location>
    <ligand>
        <name>substrate</name>
    </ligand>
</feature>
<feature type="binding site" evidence="7">
    <location>
        <position position="276"/>
    </location>
    <ligand>
        <name>substrate</name>
    </ligand>
</feature>
<keyword evidence="7" id="KW-0460">Magnesium</keyword>
<dbReference type="SUPFAM" id="SSF53659">
    <property type="entry name" value="Isocitrate/Isopropylmalate dehydrogenase-like"/>
    <property type="match status" value="1"/>
</dbReference>
<keyword evidence="4 7" id="KW-0560">Oxidoreductase</keyword>
<feature type="binding site" evidence="7">
    <location>
        <position position="129"/>
    </location>
    <ligand>
        <name>substrate</name>
    </ligand>
</feature>
<name>A0ABX1W5W7_9RHOB</name>
<comment type="miscellaneous">
    <text evidence="7">The active site is located at the dimer interface.</text>
</comment>
<keyword evidence="6 7" id="KW-0664">Pyridoxine biosynthesis</keyword>
<comment type="catalytic activity">
    <reaction evidence="7">
        <text>4-(phosphooxy)-L-threonine + NAD(+) = 3-amino-2-oxopropyl phosphate + CO2 + NADH</text>
        <dbReference type="Rhea" id="RHEA:32275"/>
        <dbReference type="ChEBI" id="CHEBI:16526"/>
        <dbReference type="ChEBI" id="CHEBI:57279"/>
        <dbReference type="ChEBI" id="CHEBI:57540"/>
        <dbReference type="ChEBI" id="CHEBI:57945"/>
        <dbReference type="ChEBI" id="CHEBI:58452"/>
        <dbReference type="EC" id="1.1.1.262"/>
    </reaction>
</comment>
<dbReference type="PANTHER" id="PTHR30004:SF6">
    <property type="entry name" value="D-THREONATE 4-PHOSPHATE DEHYDROGENASE"/>
    <property type="match status" value="1"/>
</dbReference>
<comment type="function">
    <text evidence="7">Catalyzes the NAD(P)-dependent oxidation of 4-(phosphooxy)-L-threonine (HTP) into 2-amino-3-oxo-4-(phosphooxy)butyric acid which spontaneously decarboxylates to form 3-amino-2-oxopropyl phosphate (AHAP).</text>
</comment>
<dbReference type="NCBIfam" id="TIGR00557">
    <property type="entry name" value="pdxA"/>
    <property type="match status" value="1"/>
</dbReference>
<feature type="binding site" evidence="7">
    <location>
        <position position="285"/>
    </location>
    <ligand>
        <name>substrate</name>
    </ligand>
</feature>
<comment type="similarity">
    <text evidence="7">Belongs to the PdxA family.</text>
</comment>
<keyword evidence="9" id="KW-1185">Reference proteome</keyword>
<dbReference type="EC" id="1.1.1.262" evidence="7"/>
<dbReference type="GO" id="GO:0050570">
    <property type="term" value="F:4-hydroxythreonine-4-phosphate dehydrogenase activity"/>
    <property type="evidence" value="ECO:0007669"/>
    <property type="project" value="UniProtKB-EC"/>
</dbReference>
<gene>
    <name evidence="7 8" type="primary">pdxA</name>
    <name evidence="8" type="ORF">GS617_03330</name>
</gene>
<dbReference type="PANTHER" id="PTHR30004">
    <property type="entry name" value="4-HYDROXYTHREONINE-4-PHOSPHATE DEHYDROGENASE"/>
    <property type="match status" value="1"/>
</dbReference>
<evidence type="ECO:0000256" key="3">
    <source>
        <dbReference type="ARBA" id="ARBA00022857"/>
    </source>
</evidence>
<dbReference type="InterPro" id="IPR005255">
    <property type="entry name" value="PdxA_fam"/>
</dbReference>
<protein>
    <recommendedName>
        <fullName evidence="7">4-hydroxythreonine-4-phosphate dehydrogenase</fullName>
        <ecNumber evidence="7">1.1.1.262</ecNumber>
    </recommendedName>
    <alternativeName>
        <fullName evidence="7">4-(phosphohydroxy)-L-threonine dehydrogenase</fullName>
    </alternativeName>
</protein>
<dbReference type="Proteomes" id="UP000599383">
    <property type="component" value="Unassembled WGS sequence"/>
</dbReference>
<evidence type="ECO:0000256" key="2">
    <source>
        <dbReference type="ARBA" id="ARBA00022723"/>
    </source>
</evidence>